<dbReference type="RefSeq" id="WP_208915341.1">
    <property type="nucleotide sequence ID" value="NZ_LT840184.1"/>
</dbReference>
<sequence length="352" mass="39434">MSNKVTMQHIAEAVGVSKYVVSKSLSGKEGVNAATREKVLQAAVKMGYRFNPRTARTGEEEDSQTASAAQTIVVLLSNTRYQFKDSLYWGRIVDGIMQELESVDIKGVVITDQTAESFLSIVNKSNIQGFIGVGEVESQVLQEISRLQVPIVLVDSGNPLVEAIRLFSNNRECIYQLSHHLLSMDHRKIRFVGNMDYSQSFLSRWNGFKDAMEEYGLIVDRQDPLCHLNGENRVEHTEEIKSILLESRKNDDLPTALVCANDSLAISAIRALSDLKLKVPNDISITGFDNIEDAYHTNPGLTTVNVEKEIMGRRAVQLILHSIKYHDFPNETVYMAASIIHRESISSMKDKE</sequence>
<evidence type="ECO:0000256" key="3">
    <source>
        <dbReference type="ARBA" id="ARBA00023163"/>
    </source>
</evidence>
<keyword evidence="2" id="KW-0238">DNA-binding</keyword>
<dbReference type="Pfam" id="PF13377">
    <property type="entry name" value="Peripla_BP_3"/>
    <property type="match status" value="1"/>
</dbReference>
<dbReference type="Gene3D" id="1.10.260.40">
    <property type="entry name" value="lambda repressor-like DNA-binding domains"/>
    <property type="match status" value="1"/>
</dbReference>
<dbReference type="EMBL" id="LT840184">
    <property type="protein sequence ID" value="SMF89347.1"/>
    <property type="molecule type" value="Genomic_DNA"/>
</dbReference>
<gene>
    <name evidence="5" type="ORF">SAMN05661091_4614</name>
</gene>
<dbReference type="SMART" id="SM00354">
    <property type="entry name" value="HTH_LACI"/>
    <property type="match status" value="1"/>
</dbReference>
<proteinExistence type="predicted"/>
<dbReference type="GO" id="GO:0000976">
    <property type="term" value="F:transcription cis-regulatory region binding"/>
    <property type="evidence" value="ECO:0007669"/>
    <property type="project" value="TreeGrafter"/>
</dbReference>
<dbReference type="PROSITE" id="PS50932">
    <property type="entry name" value="HTH_LACI_2"/>
    <property type="match status" value="1"/>
</dbReference>
<dbReference type="CDD" id="cd01392">
    <property type="entry name" value="HTH_LacI"/>
    <property type="match status" value="1"/>
</dbReference>
<dbReference type="AlphaFoldDB" id="A0A1X7HMA2"/>
<dbReference type="InterPro" id="IPR000843">
    <property type="entry name" value="HTH_LacI"/>
</dbReference>
<name>A0A1X7HMA2_9BACL</name>
<dbReference type="GO" id="GO:0003700">
    <property type="term" value="F:DNA-binding transcription factor activity"/>
    <property type="evidence" value="ECO:0007669"/>
    <property type="project" value="TreeGrafter"/>
</dbReference>
<keyword evidence="1" id="KW-0805">Transcription regulation</keyword>
<dbReference type="SUPFAM" id="SSF47413">
    <property type="entry name" value="lambda repressor-like DNA-binding domains"/>
    <property type="match status" value="1"/>
</dbReference>
<dbReference type="Gene3D" id="3.40.50.2300">
    <property type="match status" value="2"/>
</dbReference>
<evidence type="ECO:0000313" key="6">
    <source>
        <dbReference type="Proteomes" id="UP000192940"/>
    </source>
</evidence>
<dbReference type="PANTHER" id="PTHR30146:SF109">
    <property type="entry name" value="HTH-TYPE TRANSCRIPTIONAL REGULATOR GALS"/>
    <property type="match status" value="1"/>
</dbReference>
<dbReference type="PANTHER" id="PTHR30146">
    <property type="entry name" value="LACI-RELATED TRANSCRIPTIONAL REPRESSOR"/>
    <property type="match status" value="1"/>
</dbReference>
<keyword evidence="6" id="KW-1185">Reference proteome</keyword>
<organism evidence="5 6">
    <name type="scientific">Paenibacillus uliginis N3/975</name>
    <dbReference type="NCBI Taxonomy" id="1313296"/>
    <lineage>
        <taxon>Bacteria</taxon>
        <taxon>Bacillati</taxon>
        <taxon>Bacillota</taxon>
        <taxon>Bacilli</taxon>
        <taxon>Bacillales</taxon>
        <taxon>Paenibacillaceae</taxon>
        <taxon>Paenibacillus</taxon>
    </lineage>
</organism>
<evidence type="ECO:0000256" key="1">
    <source>
        <dbReference type="ARBA" id="ARBA00023015"/>
    </source>
</evidence>
<dbReference type="InterPro" id="IPR010982">
    <property type="entry name" value="Lambda_DNA-bd_dom_sf"/>
</dbReference>
<dbReference type="STRING" id="1313296.SAMN05661091_4614"/>
<evidence type="ECO:0000256" key="2">
    <source>
        <dbReference type="ARBA" id="ARBA00023125"/>
    </source>
</evidence>
<protein>
    <submittedName>
        <fullName evidence="5">Transcriptional regulator, LacI family</fullName>
    </submittedName>
</protein>
<evidence type="ECO:0000259" key="4">
    <source>
        <dbReference type="PROSITE" id="PS50932"/>
    </source>
</evidence>
<reference evidence="5 6" key="1">
    <citation type="submission" date="2017-04" db="EMBL/GenBank/DDBJ databases">
        <authorList>
            <person name="Afonso C.L."/>
            <person name="Miller P.J."/>
            <person name="Scott M.A."/>
            <person name="Spackman E."/>
            <person name="Goraichik I."/>
            <person name="Dimitrov K.M."/>
            <person name="Suarez D.L."/>
            <person name="Swayne D.E."/>
        </authorList>
    </citation>
    <scope>NUCLEOTIDE SEQUENCE [LARGE SCALE GENOMIC DNA]</scope>
    <source>
        <strain evidence="5 6">N3/975</strain>
    </source>
</reference>
<dbReference type="InterPro" id="IPR046335">
    <property type="entry name" value="LacI/GalR-like_sensor"/>
</dbReference>
<dbReference type="Proteomes" id="UP000192940">
    <property type="component" value="Chromosome I"/>
</dbReference>
<evidence type="ECO:0000313" key="5">
    <source>
        <dbReference type="EMBL" id="SMF89347.1"/>
    </source>
</evidence>
<dbReference type="Pfam" id="PF00356">
    <property type="entry name" value="LacI"/>
    <property type="match status" value="1"/>
</dbReference>
<keyword evidence="3" id="KW-0804">Transcription</keyword>
<dbReference type="SUPFAM" id="SSF53822">
    <property type="entry name" value="Periplasmic binding protein-like I"/>
    <property type="match status" value="1"/>
</dbReference>
<feature type="domain" description="HTH lacI-type" evidence="4">
    <location>
        <begin position="5"/>
        <end position="59"/>
    </location>
</feature>
<accession>A0A1X7HMA2</accession>
<dbReference type="InterPro" id="IPR028082">
    <property type="entry name" value="Peripla_BP_I"/>
</dbReference>